<evidence type="ECO:0000256" key="6">
    <source>
        <dbReference type="SAM" id="Coils"/>
    </source>
</evidence>
<dbReference type="Gene3D" id="3.40.50.300">
    <property type="entry name" value="P-loop containing nucleotide triphosphate hydrolases"/>
    <property type="match status" value="2"/>
</dbReference>
<proteinExistence type="predicted"/>
<keyword evidence="5" id="KW-0472">Membrane</keyword>
<gene>
    <name evidence="8" type="ORF">DRW41_12790</name>
</gene>
<evidence type="ECO:0000256" key="5">
    <source>
        <dbReference type="ARBA" id="ARBA00023136"/>
    </source>
</evidence>
<reference evidence="8 9" key="1">
    <citation type="submission" date="2018-07" db="EMBL/GenBank/DDBJ databases">
        <title>Bacillus sp. YLB-04 draft genome sequence.</title>
        <authorList>
            <person name="Yu L."/>
            <person name="Tang X."/>
        </authorList>
    </citation>
    <scope>NUCLEOTIDE SEQUENCE [LARGE SCALE GENOMIC DNA]</scope>
    <source>
        <strain evidence="8 9">YLB-04</strain>
    </source>
</reference>
<dbReference type="CDD" id="cd09912">
    <property type="entry name" value="DLP_2"/>
    <property type="match status" value="2"/>
</dbReference>
<dbReference type="OrthoDB" id="5477114at2"/>
<dbReference type="InterPro" id="IPR045063">
    <property type="entry name" value="Dynamin_N"/>
</dbReference>
<dbReference type="GO" id="GO:0003924">
    <property type="term" value="F:GTPase activity"/>
    <property type="evidence" value="ECO:0007669"/>
    <property type="project" value="InterPro"/>
</dbReference>
<dbReference type="PANTHER" id="PTHR10465">
    <property type="entry name" value="TRANSMEMBRANE GTPASE FZO1"/>
    <property type="match status" value="1"/>
</dbReference>
<feature type="coiled-coil region" evidence="6">
    <location>
        <begin position="312"/>
        <end position="350"/>
    </location>
</feature>
<evidence type="ECO:0000256" key="1">
    <source>
        <dbReference type="ARBA" id="ARBA00004370"/>
    </source>
</evidence>
<dbReference type="GO" id="GO:0016020">
    <property type="term" value="C:membrane"/>
    <property type="evidence" value="ECO:0007669"/>
    <property type="project" value="UniProtKB-SubCell"/>
</dbReference>
<evidence type="ECO:0000256" key="3">
    <source>
        <dbReference type="ARBA" id="ARBA00022801"/>
    </source>
</evidence>
<evidence type="ECO:0000259" key="7">
    <source>
        <dbReference type="Pfam" id="PF00350"/>
    </source>
</evidence>
<feature type="domain" description="Dynamin N-terminal" evidence="7">
    <location>
        <begin position="51"/>
        <end position="206"/>
    </location>
</feature>
<keyword evidence="6" id="KW-0175">Coiled coil</keyword>
<evidence type="ECO:0000256" key="2">
    <source>
        <dbReference type="ARBA" id="ARBA00022741"/>
    </source>
</evidence>
<keyword evidence="3" id="KW-0378">Hydrolase</keyword>
<dbReference type="PANTHER" id="PTHR10465:SF0">
    <property type="entry name" value="SARCALUMENIN"/>
    <property type="match status" value="1"/>
</dbReference>
<dbReference type="SUPFAM" id="SSF52540">
    <property type="entry name" value="P-loop containing nucleoside triphosphate hydrolases"/>
    <property type="match status" value="2"/>
</dbReference>
<keyword evidence="4" id="KW-0342">GTP-binding</keyword>
<dbReference type="AlphaFoldDB" id="A0A3D8GQT5"/>
<comment type="caution">
    <text evidence="8">The sequence shown here is derived from an EMBL/GenBank/DDBJ whole genome shotgun (WGS) entry which is preliminary data.</text>
</comment>
<protein>
    <submittedName>
        <fullName evidence="8">Dynamin family protein</fullName>
    </submittedName>
</protein>
<comment type="subcellular location">
    <subcellularLocation>
        <location evidence="1">Membrane</location>
    </subcellularLocation>
</comment>
<evidence type="ECO:0000313" key="8">
    <source>
        <dbReference type="EMBL" id="RDU36406.1"/>
    </source>
</evidence>
<dbReference type="Pfam" id="PF00350">
    <property type="entry name" value="Dynamin_N"/>
    <property type="match status" value="2"/>
</dbReference>
<dbReference type="EMBL" id="QNQT01000005">
    <property type="protein sequence ID" value="RDU36406.1"/>
    <property type="molecule type" value="Genomic_DNA"/>
</dbReference>
<organism evidence="8 9">
    <name type="scientific">Neobacillus piezotolerans</name>
    <dbReference type="NCBI Taxonomy" id="2259171"/>
    <lineage>
        <taxon>Bacteria</taxon>
        <taxon>Bacillati</taxon>
        <taxon>Bacillota</taxon>
        <taxon>Bacilli</taxon>
        <taxon>Bacillales</taxon>
        <taxon>Bacillaceae</taxon>
        <taxon>Neobacillus</taxon>
    </lineage>
</organism>
<name>A0A3D8GQT5_9BACI</name>
<accession>A0A3D8GQT5</accession>
<dbReference type="GO" id="GO:0005525">
    <property type="term" value="F:GTP binding"/>
    <property type="evidence" value="ECO:0007669"/>
    <property type="project" value="UniProtKB-KW"/>
</dbReference>
<dbReference type="InterPro" id="IPR027094">
    <property type="entry name" value="Mitofusin_fam"/>
</dbReference>
<evidence type="ECO:0000313" key="9">
    <source>
        <dbReference type="Proteomes" id="UP000257144"/>
    </source>
</evidence>
<feature type="domain" description="Dynamin N-terminal" evidence="7">
    <location>
        <begin position="635"/>
        <end position="861"/>
    </location>
</feature>
<dbReference type="InterPro" id="IPR027417">
    <property type="entry name" value="P-loop_NTPase"/>
</dbReference>
<keyword evidence="2" id="KW-0547">Nucleotide-binding</keyword>
<sequence length="1216" mass="135752">MVQAEMERISESRLKGVISGLYDYFEKNGDLESAHKVKQLGWKYGAKEQAIAFCGHFSAGKSSLINRIAGEDILPSSPIPTSANLVKVKSGEEYAKVFFKKDIPWLYLPPYDYEAVKSHCLDGDEIEEIEISRQGSSLPENTVILDTPGIDSADDAHRIATESAIHLADLVFYVMDYNHVQSEVNFLFTKELQDAGKEVYLVVNQIDKHREDELSFLDFKESVEASFRSWGVSPAGIFYTSLKKPSHKENQYSDLEKLIHTKLGSGWNLLEDSTLASLGKIAQDYILNLSLSQEEERARLNELLAANPFGAEDSLEERSRQINEELSRLEDSAEQALRELDEKAGQILNNAYLMPFETRELANAYLESEQPGFKVGFLFTAGKTTAEKKSRRDTFLEAVSEKTKQQAEWHIRDLLLGLLKEKGIRDAQLEGMARNFSIPVSIELLEKPLKKGALLSGDYLLTYTDELSAEIKKAARDRIFEFNKEYSKAIRGMAEKLADGEKRELELLAEAKSARIRLSEMDADCEAAKNELDTIIGHTQEIGPELPEWLFRREDENVKIIRGESFAKAATIENEFREIRQGTPKKLETQAETGEAIALRLRDAAQIIETLPGFAHMAGELREKAGKLEKSSYTVALFGAFSAGKSSFANALIGGNILPVSPNPTTASICRIKPVDNEHPHGTVVVKMKEPDSLLADVNKALKFFSGKAASLEEALDKTRELEKRPFQGETAEKANLSFLNAFENGYSAARENLGTKIYAGMADFADFVAKEEKSCFAEWIDLYYDCPLTRMGISLVDTPGADSINARHTGVAFNYIKNADAILFVTYYNHAFSRADREFLIQLGRVKEVFELDKMFFIVNAIDLAKDEEEKELVLNYVKGQLANYGVRNPSLHPLSSLLALKEKMDGDVSAVSGISGFEEPFFRFINEGLASMAAASAIKDLEHAAKRVSSLVASAKDAVSNAEARRRQLKELKSEASSFIFAQTSGPLEQRISQEVQELVHYCKQRVFLRFGDFFRESFNPSVLNSGSRNIKKSLDGALGDLLDSLGHDLGQEMRATALRIEKFTARAVSDFREGLVKDLSEMCEGISFSGFDFPKPRGIEFPAGLSDLDRSKFSKQLALFKNPKDFFEKNGKKVMQEQLEAALSPGADSYLSSQSERLDVYGRSLAGQLFDSIAENLRMQVENHFTAMFEVLDGGIDADRLEESLKQLQSLSK</sequence>
<dbReference type="Proteomes" id="UP000257144">
    <property type="component" value="Unassembled WGS sequence"/>
</dbReference>
<keyword evidence="9" id="KW-1185">Reference proteome</keyword>
<evidence type="ECO:0000256" key="4">
    <source>
        <dbReference type="ARBA" id="ARBA00023134"/>
    </source>
</evidence>
<dbReference type="RefSeq" id="WP_115452400.1">
    <property type="nucleotide sequence ID" value="NZ_QNQT01000005.1"/>
</dbReference>